<protein>
    <recommendedName>
        <fullName evidence="1">HTH luxR-type domain-containing protein</fullName>
    </recommendedName>
</protein>
<dbReference type="HOGENOM" id="CLU_037939_5_0_5"/>
<evidence type="ECO:0000313" key="3">
    <source>
        <dbReference type="Proteomes" id="UP000018851"/>
    </source>
</evidence>
<gene>
    <name evidence="2" type="ORF">NX02_12645</name>
</gene>
<dbReference type="eggNOG" id="COG2771">
    <property type="taxonomic scope" value="Bacteria"/>
</dbReference>
<dbReference type="KEGG" id="ssan:NX02_12645"/>
<feature type="domain" description="HTH luxR-type" evidence="1">
    <location>
        <begin position="290"/>
        <end position="347"/>
    </location>
</feature>
<dbReference type="SMART" id="SM00421">
    <property type="entry name" value="HTH_LUXR"/>
    <property type="match status" value="1"/>
</dbReference>
<dbReference type="InterPro" id="IPR016032">
    <property type="entry name" value="Sig_transdc_resp-reg_C-effctor"/>
</dbReference>
<accession>W0ACF7</accession>
<reference evidence="2 3" key="1">
    <citation type="submission" date="2013-07" db="EMBL/GenBank/DDBJ databases">
        <title>Completed genome of Sphingomonas sanxanigenens NX02.</title>
        <authorList>
            <person name="Ma T."/>
            <person name="Huang H."/>
            <person name="Wu M."/>
            <person name="Li X."/>
            <person name="Li G."/>
        </authorList>
    </citation>
    <scope>NUCLEOTIDE SEQUENCE [LARGE SCALE GENOMIC DNA]</scope>
    <source>
        <strain evidence="2 3">NX02</strain>
    </source>
</reference>
<dbReference type="PATRIC" id="fig|1123269.5.peg.2455"/>
<evidence type="ECO:0000259" key="1">
    <source>
        <dbReference type="SMART" id="SM00421"/>
    </source>
</evidence>
<keyword evidence="3" id="KW-1185">Reference proteome</keyword>
<dbReference type="InterPro" id="IPR036388">
    <property type="entry name" value="WH-like_DNA-bd_sf"/>
</dbReference>
<dbReference type="GO" id="GO:0006355">
    <property type="term" value="P:regulation of DNA-templated transcription"/>
    <property type="evidence" value="ECO:0007669"/>
    <property type="project" value="InterPro"/>
</dbReference>
<dbReference type="GO" id="GO:0003677">
    <property type="term" value="F:DNA binding"/>
    <property type="evidence" value="ECO:0007669"/>
    <property type="project" value="InterPro"/>
</dbReference>
<dbReference type="AlphaFoldDB" id="W0ACF7"/>
<dbReference type="STRING" id="1123269.NX02_12645"/>
<dbReference type="Gene3D" id="1.10.10.10">
    <property type="entry name" value="Winged helix-like DNA-binding domain superfamily/Winged helix DNA-binding domain"/>
    <property type="match status" value="1"/>
</dbReference>
<proteinExistence type="predicted"/>
<sequence length="355" mass="38802">MALSRTDENELLTALHEGMHDQPLWQTFLLRLRARTRADYASLIFRQGDAPMHRATQLFAGRDVRAEAERLAELATLDPIRYDRLRPGRVYSPEEMIDPADMRHDRFRREYMERIGVRYGRFMRVTEPGGSSLWVVISRQKEDFGAADAALVGSLAPHLGIALRNFLALEQARFRINVAEDALRRAGIGWRALDGDGRVLAGSGAEGVGRRLHVGSVEADRAVTRAAHAFAAHADHPPEAIDLDTDDGARIIAVPVPEQPLAALALPALVALSRSQPPIGPHHVPLLAKLHGLAIGEARLALLLADGHSLAEAAPMLGLTIETARNYSKRLYAKTATRGQADLVRLVLTSVAVLG</sequence>
<dbReference type="OrthoDB" id="7855389at2"/>
<dbReference type="RefSeq" id="WP_025292436.1">
    <property type="nucleotide sequence ID" value="NZ_CP006644.1"/>
</dbReference>
<dbReference type="InterPro" id="IPR000792">
    <property type="entry name" value="Tscrpt_reg_LuxR_C"/>
</dbReference>
<organism evidence="2 3">
    <name type="scientific">Sphingomonas sanxanigenens DSM 19645 = NX02</name>
    <dbReference type="NCBI Taxonomy" id="1123269"/>
    <lineage>
        <taxon>Bacteria</taxon>
        <taxon>Pseudomonadati</taxon>
        <taxon>Pseudomonadota</taxon>
        <taxon>Alphaproteobacteria</taxon>
        <taxon>Sphingomonadales</taxon>
        <taxon>Sphingomonadaceae</taxon>
        <taxon>Sphingomonas</taxon>
    </lineage>
</organism>
<dbReference type="Proteomes" id="UP000018851">
    <property type="component" value="Chromosome"/>
</dbReference>
<evidence type="ECO:0000313" key="2">
    <source>
        <dbReference type="EMBL" id="AHE54227.1"/>
    </source>
</evidence>
<name>W0ACF7_9SPHN</name>
<dbReference type="SUPFAM" id="SSF46894">
    <property type="entry name" value="C-terminal effector domain of the bipartite response regulators"/>
    <property type="match status" value="1"/>
</dbReference>
<dbReference type="EMBL" id="CP006644">
    <property type="protein sequence ID" value="AHE54227.1"/>
    <property type="molecule type" value="Genomic_DNA"/>
</dbReference>